<dbReference type="EMBL" id="MF919520">
    <property type="protein sequence ID" value="ATN90797.1"/>
    <property type="molecule type" value="Genomic_DNA"/>
</dbReference>
<evidence type="ECO:0000313" key="2">
    <source>
        <dbReference type="Proteomes" id="UP000229365"/>
    </source>
</evidence>
<sequence length="27" mass="3497">MARATKADQRRETLRRREIRRFKYQEM</sequence>
<reference evidence="1 2" key="1">
    <citation type="submission" date="2017-09" db="EMBL/GenBank/DDBJ databases">
        <authorList>
            <person name="Dehaven C."/>
            <person name="Grubb S.R."/>
            <person name="Kwon J."/>
            <person name="Mammen S."/>
            <person name="Rathi N."/>
            <person name="Garlena R.A."/>
            <person name="Russell D.A."/>
            <person name="Pope W.H."/>
            <person name="Jacobs-Sera D."/>
            <person name="Hatfull G.F."/>
        </authorList>
    </citation>
    <scope>NUCLEOTIDE SEQUENCE [LARGE SCALE GENOMIC DNA]</scope>
</reference>
<organism evidence="1 2">
    <name type="scientific">Gordonia phage Lozinak</name>
    <dbReference type="NCBI Taxonomy" id="2041513"/>
    <lineage>
        <taxon>Viruses</taxon>
        <taxon>Duplodnaviria</taxon>
        <taxon>Heunggongvirae</taxon>
        <taxon>Uroviricota</taxon>
        <taxon>Caudoviricetes</taxon>
        <taxon>Smoothievirus</taxon>
        <taxon>Smoothievirus smoothie</taxon>
    </lineage>
</organism>
<proteinExistence type="predicted"/>
<gene>
    <name evidence="1" type="ORF">SEA_LOZINAK_171</name>
</gene>
<dbReference type="Proteomes" id="UP000229365">
    <property type="component" value="Segment"/>
</dbReference>
<protein>
    <submittedName>
        <fullName evidence="1">Uncharacterized protein</fullName>
    </submittedName>
</protein>
<evidence type="ECO:0000313" key="1">
    <source>
        <dbReference type="EMBL" id="ATN90797.1"/>
    </source>
</evidence>
<accession>A0A2D1GGA1</accession>
<name>A0A2D1GGA1_9CAUD</name>